<protein>
    <submittedName>
        <fullName evidence="1">Uncharacterized protein</fullName>
    </submittedName>
</protein>
<reference evidence="1 2" key="1">
    <citation type="journal article" date="2022" name="Nat. Ecol. Evol.">
        <title>A masculinizing supergene underlies an exaggerated male reproductive morph in a spider.</title>
        <authorList>
            <person name="Hendrickx F."/>
            <person name="De Corte Z."/>
            <person name="Sonet G."/>
            <person name="Van Belleghem S.M."/>
            <person name="Kostlbacher S."/>
            <person name="Vangestel C."/>
        </authorList>
    </citation>
    <scope>NUCLEOTIDE SEQUENCE [LARGE SCALE GENOMIC DNA]</scope>
    <source>
        <strain evidence="1">W744_W776</strain>
    </source>
</reference>
<dbReference type="AlphaFoldDB" id="A0AAV6W381"/>
<proteinExistence type="predicted"/>
<name>A0AAV6W381_9ARAC</name>
<accession>A0AAV6W381</accession>
<organism evidence="1 2">
    <name type="scientific">Oedothorax gibbosus</name>
    <dbReference type="NCBI Taxonomy" id="931172"/>
    <lineage>
        <taxon>Eukaryota</taxon>
        <taxon>Metazoa</taxon>
        <taxon>Ecdysozoa</taxon>
        <taxon>Arthropoda</taxon>
        <taxon>Chelicerata</taxon>
        <taxon>Arachnida</taxon>
        <taxon>Araneae</taxon>
        <taxon>Araneomorphae</taxon>
        <taxon>Entelegynae</taxon>
        <taxon>Araneoidea</taxon>
        <taxon>Linyphiidae</taxon>
        <taxon>Erigoninae</taxon>
        <taxon>Oedothorax</taxon>
    </lineage>
</organism>
<gene>
    <name evidence="1" type="ORF">JTE90_010367</name>
</gene>
<keyword evidence="2" id="KW-1185">Reference proteome</keyword>
<comment type="caution">
    <text evidence="1">The sequence shown here is derived from an EMBL/GenBank/DDBJ whole genome shotgun (WGS) entry which is preliminary data.</text>
</comment>
<sequence length="123" mass="13231">MLQIHLFGGASFADAEEASSPVCCVSPFDSRLLAKNIDGGPSPPSMCRVTFQTIGVPTPLLFSSAWIANRMFNSTPVLDDLPTSSHPIFCLPGISESRLPRAWVPKTTSPFISISQSHRGVTQ</sequence>
<evidence type="ECO:0000313" key="1">
    <source>
        <dbReference type="EMBL" id="KAG8201995.1"/>
    </source>
</evidence>
<dbReference type="EMBL" id="JAFNEN010000001">
    <property type="protein sequence ID" value="KAG8201995.1"/>
    <property type="molecule type" value="Genomic_DNA"/>
</dbReference>
<dbReference type="Proteomes" id="UP000827092">
    <property type="component" value="Unassembled WGS sequence"/>
</dbReference>
<evidence type="ECO:0000313" key="2">
    <source>
        <dbReference type="Proteomes" id="UP000827092"/>
    </source>
</evidence>